<evidence type="ECO:0000313" key="2">
    <source>
        <dbReference type="EMBL" id="PWI75744.1"/>
    </source>
</evidence>
<name>A0A2U3EMK9_PURLI</name>
<reference evidence="2 3" key="1">
    <citation type="journal article" date="2016" name="Front. Microbiol.">
        <title>Genome and transcriptome sequences reveal the specific parasitism of the nematophagous Purpureocillium lilacinum 36-1.</title>
        <authorList>
            <person name="Xie J."/>
            <person name="Li S."/>
            <person name="Mo C."/>
            <person name="Xiao X."/>
            <person name="Peng D."/>
            <person name="Wang G."/>
            <person name="Xiao Y."/>
        </authorList>
    </citation>
    <scope>NUCLEOTIDE SEQUENCE [LARGE SCALE GENOMIC DNA]</scope>
    <source>
        <strain evidence="2 3">36-1</strain>
    </source>
</reference>
<dbReference type="Proteomes" id="UP000245956">
    <property type="component" value="Unassembled WGS sequence"/>
</dbReference>
<comment type="caution">
    <text evidence="2">The sequence shown here is derived from an EMBL/GenBank/DDBJ whole genome shotgun (WGS) entry which is preliminary data.</text>
</comment>
<dbReference type="Pfam" id="PF11312">
    <property type="entry name" value="Methyltransf_34"/>
    <property type="match status" value="1"/>
</dbReference>
<gene>
    <name evidence="2" type="ORF">PCL_06402</name>
</gene>
<evidence type="ECO:0008006" key="4">
    <source>
        <dbReference type="Google" id="ProtNLM"/>
    </source>
</evidence>
<organism evidence="2 3">
    <name type="scientific">Purpureocillium lilacinum</name>
    <name type="common">Paecilomyces lilacinus</name>
    <dbReference type="NCBI Taxonomy" id="33203"/>
    <lineage>
        <taxon>Eukaryota</taxon>
        <taxon>Fungi</taxon>
        <taxon>Dikarya</taxon>
        <taxon>Ascomycota</taxon>
        <taxon>Pezizomycotina</taxon>
        <taxon>Sordariomycetes</taxon>
        <taxon>Hypocreomycetidae</taxon>
        <taxon>Hypocreales</taxon>
        <taxon>Ophiocordycipitaceae</taxon>
        <taxon>Purpureocillium</taxon>
    </lineage>
</organism>
<proteinExistence type="predicted"/>
<accession>A0A2U3EMK9</accession>
<evidence type="ECO:0000313" key="3">
    <source>
        <dbReference type="Proteomes" id="UP000245956"/>
    </source>
</evidence>
<evidence type="ECO:0000256" key="1">
    <source>
        <dbReference type="SAM" id="MobiDB-lite"/>
    </source>
</evidence>
<feature type="region of interest" description="Disordered" evidence="1">
    <location>
        <begin position="222"/>
        <end position="310"/>
    </location>
</feature>
<feature type="compositionally biased region" description="Low complexity" evidence="1">
    <location>
        <begin position="260"/>
        <end position="283"/>
    </location>
</feature>
<dbReference type="AlphaFoldDB" id="A0A2U3EMK9"/>
<dbReference type="EMBL" id="LCWV01000002">
    <property type="protein sequence ID" value="PWI75744.1"/>
    <property type="molecule type" value="Genomic_DNA"/>
</dbReference>
<dbReference type="InterPro" id="IPR021463">
    <property type="entry name" value="Methyltransf_34"/>
</dbReference>
<protein>
    <recommendedName>
        <fullName evidence="4">25S rRNA (Uridine(2843)-N(3))-methyltransferase</fullName>
    </recommendedName>
</protein>
<sequence length="653" mass="70248">MLCHANPAGVRASLSRVAAAAGAASQHYPSPVLQAAPLLPSTGCPPAHAGDVGAAVRGGDVVAPPVLSGTYTETDMICGQAWHCGFFLFLSFQILTWAFSSAEMRIHEVDGQIGRCSVSVTRYRSGVGGGVLQWATDGLQDDGRKRLQQEAEPRAGELDVKLPEGMPSYDGETGLGGEEREASILALGNNSLLGRVRPAAPLLWELHALSYVLSAASDPTTYGPLDTKQKDVCAPVPVSHRPRKQAMGGRRATASKRKPPASAGGAGRQPAGGPAAAAAAAAGLDNYNDGEDSRDRARKQQQQQQQKHHQQRLLNVFSDAFAAVLARDSFPTILQEIKQALYNRDFAAAFGRQDYLEAYAARWSPTRALCYAAVFRGIRGHLDAVVAVDETEAMPSRDAAAEGVEEPSASDYGASPPARRLRMLCFGGCAAEHVAFASYLRETASCGTVTLVDSAPWSQTASLLQQHLTSPPPLSKYASAAARAANTALLDDDSQLRFAFCQEDALSLGRDRLAELVVGATGTSQQQQPQRPLVVTLMFTLNELYTDGGIGRTTKFLRLLGEVLPEGSLLLVVDSPGSYSEAAVGKEDKKKKYPMQWLLNHTLLGTETVGYTWEGIESEDSIWFRLPEGLDYPIPLENMRYQMHLYRIHKSKS</sequence>